<keyword evidence="1" id="KW-0812">Transmembrane</keyword>
<feature type="transmembrane region" description="Helical" evidence="1">
    <location>
        <begin position="60"/>
        <end position="78"/>
    </location>
</feature>
<keyword evidence="3" id="KW-1185">Reference proteome</keyword>
<gene>
    <name evidence="2" type="ORF">FHR92_002985</name>
</gene>
<dbReference type="RefSeq" id="WP_182536699.1">
    <property type="nucleotide sequence ID" value="NZ_JACJIP010000019.1"/>
</dbReference>
<keyword evidence="1" id="KW-0472">Membrane</keyword>
<protein>
    <submittedName>
        <fullName evidence="2">Uncharacterized protein</fullName>
    </submittedName>
</protein>
<accession>A0A7W3XS99</accession>
<evidence type="ECO:0000256" key="1">
    <source>
        <dbReference type="SAM" id="Phobius"/>
    </source>
</evidence>
<name>A0A7W3XS99_9BACL</name>
<dbReference type="SUPFAM" id="SSF52540">
    <property type="entry name" value="P-loop containing nucleoside triphosphate hydrolases"/>
    <property type="match status" value="1"/>
</dbReference>
<reference evidence="2 3" key="1">
    <citation type="submission" date="2020-08" db="EMBL/GenBank/DDBJ databases">
        <title>Genomic Encyclopedia of Type Strains, Phase III (KMG-III): the genomes of soil and plant-associated and newly described type strains.</title>
        <authorList>
            <person name="Whitman W."/>
        </authorList>
    </citation>
    <scope>NUCLEOTIDE SEQUENCE [LARGE SCALE GENOMIC DNA]</scope>
    <source>
        <strain evidence="2 3">CECT 8693</strain>
    </source>
</reference>
<comment type="caution">
    <text evidence="2">The sequence shown here is derived from an EMBL/GenBank/DDBJ whole genome shotgun (WGS) entry which is preliminary data.</text>
</comment>
<evidence type="ECO:0000313" key="2">
    <source>
        <dbReference type="EMBL" id="MBA9086507.1"/>
    </source>
</evidence>
<feature type="transmembrane region" description="Helical" evidence="1">
    <location>
        <begin position="37"/>
        <end position="54"/>
    </location>
</feature>
<dbReference type="InterPro" id="IPR027417">
    <property type="entry name" value="P-loop_NTPase"/>
</dbReference>
<proteinExistence type="predicted"/>
<evidence type="ECO:0000313" key="3">
    <source>
        <dbReference type="Proteomes" id="UP000567067"/>
    </source>
</evidence>
<keyword evidence="1" id="KW-1133">Transmembrane helix</keyword>
<dbReference type="Proteomes" id="UP000567067">
    <property type="component" value="Unassembled WGS sequence"/>
</dbReference>
<dbReference type="EMBL" id="JACJIP010000019">
    <property type="protein sequence ID" value="MBA9086507.1"/>
    <property type="molecule type" value="Genomic_DNA"/>
</dbReference>
<dbReference type="AlphaFoldDB" id="A0A7W3XS99"/>
<organism evidence="2 3">
    <name type="scientific">Fontibacillus solani</name>
    <dbReference type="NCBI Taxonomy" id="1572857"/>
    <lineage>
        <taxon>Bacteria</taxon>
        <taxon>Bacillati</taxon>
        <taxon>Bacillota</taxon>
        <taxon>Bacilli</taxon>
        <taxon>Bacillales</taxon>
        <taxon>Paenibacillaceae</taxon>
        <taxon>Fontibacillus</taxon>
    </lineage>
</organism>
<sequence>MAEEQSYQEQELSLLEASLHGDIREDVEFLGLKLTDIMWVIATSIVVGGFPFIFPMPLVIKLGWFLFVILISLIGRLLKWPFRMKRSYHDLRQAKSGSGEKMDELLGIKEDGWFYRSEHQIHVVIKITAPPWGTAVLAQKKQRLAGFERFLRACVREDIELSISSEQVPDFRFELWNAKRDRVAATPGIERLRHNRLQMWENLACNNEALRSEYIFRLSIYENKISIRERDDEPDDLSEVEQKRFRLVAELRDKLGRTIGGLEQSGHTWSLLSGFATPEVIGRWWDRTMWEEWKSAQKTWSEEEEEHPEEIYAAEPNEPVAIAETSFSNDEVDHTAATAALSDSEKSESRTETAMEEVATAEEDIFTTAFSVIANDQQSQATKASSIKRSSPKGSLLGKLWSSINIYFKAAIRHFKAALKKGARLGGKKGKASKIPRKIVLEESVVSTDCDIDPIDKDNIQYPSSCLQGVMLLTSRTASGVSFLATNVAAAASSPEKQVAIIDCSPDLACYTFLNPVSKKINDEKLEKWEAWGSPHVPGLILYTPKDFPTLRDITLLIDNSECDAVLVDLPWEYPERQELGKRYKTVGVIDADYHHWTQWEKCNQEEIGSINEVWLNMVDDEMKKLMNELIQERFGRPAAAAFPFYPEAMKWIFQGRPFAVHPQARASFLFLKGESA</sequence>